<evidence type="ECO:0000256" key="9">
    <source>
        <dbReference type="SAM" id="Phobius"/>
    </source>
</evidence>
<feature type="transmembrane region" description="Helical" evidence="9">
    <location>
        <begin position="52"/>
        <end position="76"/>
    </location>
</feature>
<dbReference type="EMBL" id="CAJNOQ010006716">
    <property type="protein sequence ID" value="CAF1145109.1"/>
    <property type="molecule type" value="Genomic_DNA"/>
</dbReference>
<evidence type="ECO:0000259" key="10">
    <source>
        <dbReference type="PROSITE" id="PS50262"/>
    </source>
</evidence>
<evidence type="ECO:0000256" key="8">
    <source>
        <dbReference type="ARBA" id="ARBA00023224"/>
    </source>
</evidence>
<evidence type="ECO:0000313" key="15">
    <source>
        <dbReference type="Proteomes" id="UP000663829"/>
    </source>
</evidence>
<dbReference type="SUPFAM" id="SSF81321">
    <property type="entry name" value="Family A G protein-coupled receptor-like"/>
    <property type="match status" value="1"/>
</dbReference>
<feature type="transmembrane region" description="Helical" evidence="9">
    <location>
        <begin position="174"/>
        <end position="197"/>
    </location>
</feature>
<protein>
    <recommendedName>
        <fullName evidence="10">G-protein coupled receptors family 1 profile domain-containing protein</fullName>
    </recommendedName>
</protein>
<dbReference type="Proteomes" id="UP000682733">
    <property type="component" value="Unassembled WGS sequence"/>
</dbReference>
<evidence type="ECO:0000313" key="14">
    <source>
        <dbReference type="EMBL" id="CAF4317015.1"/>
    </source>
</evidence>
<comment type="subcellular location">
    <subcellularLocation>
        <location evidence="1">Cell membrane</location>
        <topology evidence="1">Multi-pass membrane protein</topology>
    </subcellularLocation>
</comment>
<dbReference type="EMBL" id="CAJNOK010037342">
    <property type="protein sequence ID" value="CAF1530063.1"/>
    <property type="molecule type" value="Genomic_DNA"/>
</dbReference>
<evidence type="ECO:0000256" key="6">
    <source>
        <dbReference type="ARBA" id="ARBA00023136"/>
    </source>
</evidence>
<keyword evidence="4 9" id="KW-1133">Transmembrane helix</keyword>
<dbReference type="OrthoDB" id="10068072at2759"/>
<evidence type="ECO:0000256" key="7">
    <source>
        <dbReference type="ARBA" id="ARBA00023170"/>
    </source>
</evidence>
<dbReference type="Pfam" id="PF00001">
    <property type="entry name" value="7tm_1"/>
    <property type="match status" value="1"/>
</dbReference>
<dbReference type="Proteomes" id="UP000663829">
    <property type="component" value="Unassembled WGS sequence"/>
</dbReference>
<keyword evidence="8" id="KW-0807">Transducer</keyword>
<evidence type="ECO:0000256" key="2">
    <source>
        <dbReference type="ARBA" id="ARBA00022475"/>
    </source>
</evidence>
<evidence type="ECO:0000256" key="3">
    <source>
        <dbReference type="ARBA" id="ARBA00022692"/>
    </source>
</evidence>
<keyword evidence="3 9" id="KW-0812">Transmembrane</keyword>
<dbReference type="InterPro" id="IPR017452">
    <property type="entry name" value="GPCR_Rhodpsn_7TM"/>
</dbReference>
<dbReference type="AlphaFoldDB" id="A0A814S9R8"/>
<name>A0A814S9R8_9BILA</name>
<keyword evidence="6 9" id="KW-0472">Membrane</keyword>
<evidence type="ECO:0000256" key="5">
    <source>
        <dbReference type="ARBA" id="ARBA00023040"/>
    </source>
</evidence>
<reference evidence="11" key="1">
    <citation type="submission" date="2021-02" db="EMBL/GenBank/DDBJ databases">
        <authorList>
            <person name="Nowell W R."/>
        </authorList>
    </citation>
    <scope>NUCLEOTIDE SEQUENCE</scope>
</reference>
<evidence type="ECO:0000256" key="4">
    <source>
        <dbReference type="ARBA" id="ARBA00022989"/>
    </source>
</evidence>
<dbReference type="PRINTS" id="PR00237">
    <property type="entry name" value="GPCRRHODOPSN"/>
</dbReference>
<dbReference type="Proteomes" id="UP000681722">
    <property type="component" value="Unassembled WGS sequence"/>
</dbReference>
<keyword evidence="15" id="KW-1185">Reference proteome</keyword>
<dbReference type="InterPro" id="IPR000276">
    <property type="entry name" value="GPCR_Rhodpsn"/>
</dbReference>
<dbReference type="EMBL" id="CAJOBC010006716">
    <property type="protein sequence ID" value="CAF3908731.1"/>
    <property type="molecule type" value="Genomic_DNA"/>
</dbReference>
<accession>A0A814S9R8</accession>
<feature type="domain" description="G-protein coupled receptors family 1 profile" evidence="10">
    <location>
        <begin position="31"/>
        <end position="278"/>
    </location>
</feature>
<evidence type="ECO:0000256" key="1">
    <source>
        <dbReference type="ARBA" id="ARBA00004651"/>
    </source>
</evidence>
<dbReference type="CDD" id="cd00637">
    <property type="entry name" value="7tm_classA_rhodopsin-like"/>
    <property type="match status" value="1"/>
</dbReference>
<keyword evidence="7" id="KW-0675">Receptor</keyword>
<comment type="caution">
    <text evidence="11">The sequence shown here is derived from an EMBL/GenBank/DDBJ whole genome shotgun (WGS) entry which is preliminary data.</text>
</comment>
<feature type="transmembrane region" description="Helical" evidence="9">
    <location>
        <begin position="88"/>
        <end position="110"/>
    </location>
</feature>
<feature type="transmembrane region" description="Helical" evidence="9">
    <location>
        <begin position="12"/>
        <end position="40"/>
    </location>
</feature>
<gene>
    <name evidence="11" type="ORF">GPM918_LOCUS20888</name>
    <name evidence="12" type="ORF">OVA965_LOCUS38208</name>
    <name evidence="13" type="ORF">SRO942_LOCUS20885</name>
    <name evidence="14" type="ORF">TMI583_LOCUS39375</name>
</gene>
<dbReference type="EMBL" id="CAJOBA010059566">
    <property type="protein sequence ID" value="CAF4317015.1"/>
    <property type="molecule type" value="Genomic_DNA"/>
</dbReference>
<dbReference type="PROSITE" id="PS50262">
    <property type="entry name" value="G_PROTEIN_RECEP_F1_2"/>
    <property type="match status" value="1"/>
</dbReference>
<evidence type="ECO:0000313" key="11">
    <source>
        <dbReference type="EMBL" id="CAF1145109.1"/>
    </source>
</evidence>
<evidence type="ECO:0000313" key="13">
    <source>
        <dbReference type="EMBL" id="CAF3908731.1"/>
    </source>
</evidence>
<feature type="transmembrane region" description="Helical" evidence="9">
    <location>
        <begin position="259"/>
        <end position="280"/>
    </location>
</feature>
<feature type="transmembrane region" description="Helical" evidence="9">
    <location>
        <begin position="228"/>
        <end position="247"/>
    </location>
</feature>
<sequence length="330" mass="38409">MTNTKFFEPTLTFFIIIYSLLALLALIGLIFSLSVIIITYRHRHCRTIPNLLCCNSCLCGILYCTMMLINVLYGFLPNYYRQEPISCQIRGIILGLACSSKAYSYLVQAINRYIYAVHYNKRYLLVNRSTYILLIIHWSVSIIFPLPNLFFNGIAYQIETRLCIITMKRFPTALYTVISFFFIPIVSITLLYAIILIHCRSKARKTMASKRRTSFSTKSRDLKLFQNILILICILGVGGFPCFILLILDEVEKTYPSWYLIVVLFLSLSVSFEMAAIFFLNKRIKHIFYNSIGFNHQENVQQERKYLQINMPTSADRYQYSLKSFAQPES</sequence>
<feature type="transmembrane region" description="Helical" evidence="9">
    <location>
        <begin position="131"/>
        <end position="154"/>
    </location>
</feature>
<dbReference type="PANTHER" id="PTHR24228">
    <property type="entry name" value="B2 BRADYKININ RECEPTOR/ANGIOTENSIN II RECEPTOR"/>
    <property type="match status" value="1"/>
</dbReference>
<dbReference type="Gene3D" id="1.20.1070.10">
    <property type="entry name" value="Rhodopsin 7-helix transmembrane proteins"/>
    <property type="match status" value="1"/>
</dbReference>
<dbReference type="PANTHER" id="PTHR24228:SF59">
    <property type="entry name" value="NEUROPEPTIDE RECEPTOR 15"/>
    <property type="match status" value="1"/>
</dbReference>
<dbReference type="GO" id="GO:0005886">
    <property type="term" value="C:plasma membrane"/>
    <property type="evidence" value="ECO:0007669"/>
    <property type="project" value="UniProtKB-SubCell"/>
</dbReference>
<dbReference type="Proteomes" id="UP000677228">
    <property type="component" value="Unassembled WGS sequence"/>
</dbReference>
<proteinExistence type="predicted"/>
<organism evidence="11 15">
    <name type="scientific">Didymodactylos carnosus</name>
    <dbReference type="NCBI Taxonomy" id="1234261"/>
    <lineage>
        <taxon>Eukaryota</taxon>
        <taxon>Metazoa</taxon>
        <taxon>Spiralia</taxon>
        <taxon>Gnathifera</taxon>
        <taxon>Rotifera</taxon>
        <taxon>Eurotatoria</taxon>
        <taxon>Bdelloidea</taxon>
        <taxon>Philodinida</taxon>
        <taxon>Philodinidae</taxon>
        <taxon>Didymodactylos</taxon>
    </lineage>
</organism>
<keyword evidence="5" id="KW-0297">G-protein coupled receptor</keyword>
<keyword evidence="2" id="KW-1003">Cell membrane</keyword>
<evidence type="ECO:0000313" key="12">
    <source>
        <dbReference type="EMBL" id="CAF1530063.1"/>
    </source>
</evidence>
<dbReference type="GO" id="GO:0004930">
    <property type="term" value="F:G protein-coupled receptor activity"/>
    <property type="evidence" value="ECO:0007669"/>
    <property type="project" value="UniProtKB-KW"/>
</dbReference>